<evidence type="ECO:0000313" key="2">
    <source>
        <dbReference type="EMBL" id="PNJ94245.1"/>
    </source>
</evidence>
<gene>
    <name evidence="2" type="ORF">CEP15_13360</name>
</gene>
<evidence type="ECO:0000259" key="1">
    <source>
        <dbReference type="Pfam" id="PF14261"/>
    </source>
</evidence>
<reference evidence="2 3" key="1">
    <citation type="submission" date="2017-06" db="EMBL/GenBank/DDBJ databases">
        <title>Genome variation in co-occurring toxic Cylindrospermopsis raciborskii strains determines phenotypic plasticity.</title>
        <authorList>
            <person name="Willis A."/>
            <person name="Woodhouse J."/>
            <person name="Ongley S."/>
            <person name="Jex A."/>
            <person name="Burford M."/>
            <person name="Neilan B."/>
        </authorList>
    </citation>
    <scope>NUCLEOTIDE SEQUENCE [LARGE SCALE GENOMIC DNA]</scope>
    <source>
        <strain evidence="2 3">C07</strain>
    </source>
</reference>
<dbReference type="PANTHER" id="PTHR35586">
    <property type="entry name" value="SLL1691 PROTEIN"/>
    <property type="match status" value="1"/>
</dbReference>
<dbReference type="EMBL" id="NJHS01000187">
    <property type="protein sequence ID" value="PNJ94245.1"/>
    <property type="molecule type" value="Genomic_DNA"/>
</dbReference>
<proteinExistence type="predicted"/>
<dbReference type="Proteomes" id="UP000236284">
    <property type="component" value="Unassembled WGS sequence"/>
</dbReference>
<dbReference type="Pfam" id="PF14261">
    <property type="entry name" value="DUF4351"/>
    <property type="match status" value="1"/>
</dbReference>
<comment type="caution">
    <text evidence="2">The sequence shown here is derived from an EMBL/GenBank/DDBJ whole genome shotgun (WGS) entry which is preliminary data.</text>
</comment>
<accession>A0ABX4WJA4</accession>
<sequence length="72" mass="8381">MVIRQLTRRLGELSERRVGQIRQLSVPQLEAVAEYLLDFRQISDLEAWLKDSQKSNDLKPQVDMQNGNQLDV</sequence>
<dbReference type="PANTHER" id="PTHR35586:SF2">
    <property type="entry name" value="SLL1542 PROTEIN"/>
    <property type="match status" value="1"/>
</dbReference>
<feature type="domain" description="DUF4351" evidence="1">
    <location>
        <begin position="1"/>
        <end position="49"/>
    </location>
</feature>
<dbReference type="InterPro" id="IPR025587">
    <property type="entry name" value="DUF4351"/>
</dbReference>
<keyword evidence="3" id="KW-1185">Reference proteome</keyword>
<evidence type="ECO:0000313" key="3">
    <source>
        <dbReference type="Proteomes" id="UP000236284"/>
    </source>
</evidence>
<protein>
    <recommendedName>
        <fullName evidence="1">DUF4351 domain-containing protein</fullName>
    </recommendedName>
</protein>
<organism evidence="2 3">
    <name type="scientific">Cylindrospermopsis raciborskii C07</name>
    <dbReference type="NCBI Taxonomy" id="2014886"/>
    <lineage>
        <taxon>Bacteria</taxon>
        <taxon>Bacillati</taxon>
        <taxon>Cyanobacteriota</taxon>
        <taxon>Cyanophyceae</taxon>
        <taxon>Nostocales</taxon>
        <taxon>Aphanizomenonaceae</taxon>
        <taxon>Cylindrospermopsis</taxon>
    </lineage>
</organism>
<dbReference type="RefSeq" id="WP_258004751.1">
    <property type="nucleotide sequence ID" value="NZ_NJHS01000187.1"/>
</dbReference>
<name>A0ABX4WJA4_9CYAN</name>